<name>A0AAW9NRT3_9BACL</name>
<dbReference type="Proteomes" id="UP001344888">
    <property type="component" value="Unassembled WGS sequence"/>
</dbReference>
<comment type="caution">
    <text evidence="1">The sequence shown here is derived from an EMBL/GenBank/DDBJ whole genome shotgun (WGS) entry which is preliminary data.</text>
</comment>
<gene>
    <name evidence="1" type="ORF">P9B03_11860</name>
</gene>
<reference evidence="1 2" key="1">
    <citation type="submission" date="2023-03" db="EMBL/GenBank/DDBJ databases">
        <title>Bacillus Genome Sequencing.</title>
        <authorList>
            <person name="Dunlap C."/>
        </authorList>
    </citation>
    <scope>NUCLEOTIDE SEQUENCE [LARGE SCALE GENOMIC DNA]</scope>
    <source>
        <strain evidence="1 2">B-59205</strain>
    </source>
</reference>
<proteinExistence type="predicted"/>
<dbReference type="RefSeq" id="WP_326123675.1">
    <property type="nucleotide sequence ID" value="NZ_JARSFG010000016.1"/>
</dbReference>
<keyword evidence="2" id="KW-1185">Reference proteome</keyword>
<accession>A0AAW9NRT3</accession>
<evidence type="ECO:0008006" key="3">
    <source>
        <dbReference type="Google" id="ProtNLM"/>
    </source>
</evidence>
<protein>
    <recommendedName>
        <fullName evidence="3">DGQHR domain-containing protein</fullName>
    </recommendedName>
</protein>
<dbReference type="AlphaFoldDB" id="A0AAW9NRT3"/>
<sequence length="443" mass="51780">MKLGITREDIVNAVKLDIELLIKSPQKIKDVVNRLEKDHDIPRSDVLQLLNTEATLNNIDLIELGIIGETIALAVGKGKDWLYQYFNPPEIERMSVYKRAEVDTSISLSFKPAIKLNDNVFIIGVSRQDIAKMYDKGLFTWDEKIQREGKRKTYNNVVFSIPKLNEASVREIKEQVLQNVLVENELAYNLVKDSADDGVELYYNEETFELTFAPKFIGQIIDGMHRTAGIHMAWMEDNNISGYMPIRISNYTTKEATRYQYELSKMTPIDKSRLQVLSHERINDRIVNNLKVDGRLRNRISNVSIPDRKMGELVAYIVLSDAFYHLFEKQNNTKTGKLTEEFSEYLTYLFEYYEDDYLNDASSLLFKNKFFYWHVYIFKKMLENEVSFHLLHKIINVDYFNKHFVLESFGTKQINDHQIRGEKEKQGLWLMNKMLAASDLLKT</sequence>
<evidence type="ECO:0000313" key="2">
    <source>
        <dbReference type="Proteomes" id="UP001344888"/>
    </source>
</evidence>
<organism evidence="1 2">
    <name type="scientific">Metasolibacillus meyeri</name>
    <dbReference type="NCBI Taxonomy" id="1071052"/>
    <lineage>
        <taxon>Bacteria</taxon>
        <taxon>Bacillati</taxon>
        <taxon>Bacillota</taxon>
        <taxon>Bacilli</taxon>
        <taxon>Bacillales</taxon>
        <taxon>Caryophanaceae</taxon>
        <taxon>Metasolibacillus</taxon>
    </lineage>
</organism>
<evidence type="ECO:0000313" key="1">
    <source>
        <dbReference type="EMBL" id="MEC1179181.1"/>
    </source>
</evidence>
<dbReference type="EMBL" id="JARSFG010000016">
    <property type="protein sequence ID" value="MEC1179181.1"/>
    <property type="molecule type" value="Genomic_DNA"/>
</dbReference>